<evidence type="ECO:0000313" key="3">
    <source>
        <dbReference type="EMBL" id="MDA0566094.1"/>
    </source>
</evidence>
<dbReference type="Gene3D" id="1.10.12.10">
    <property type="entry name" value="Lyase 2-enoyl-coa Hydratase, Chain A, domain 2"/>
    <property type="match status" value="1"/>
</dbReference>
<dbReference type="GO" id="GO:0003824">
    <property type="term" value="F:catalytic activity"/>
    <property type="evidence" value="ECO:0007669"/>
    <property type="project" value="UniProtKB-ARBA"/>
</dbReference>
<dbReference type="Pfam" id="PF00378">
    <property type="entry name" value="ECH_1"/>
    <property type="match status" value="1"/>
</dbReference>
<sequence>MAEEADHPPARTHTARADTSQPAPPTGPGDEAPLVRRDTRRGIAVLTLDSPANRNALSARLRADLAAGLAAAMADDSVRAVLLTGAGPAFCAGADLKEIEAERAGRPPAVAAPGMHELFGALMEAPKPVVVRLNGPARAGGIGLVAAADIAIAPDDITFAFTEVRIGVVPAIISLPVALRMHNRQLARYFLTGETFDAATAAAAGLVTVAVPRADLDSATESVLDGLRAAAPRALRATKEVLAGAGAVPPGERAAELARLAGVSAEYFASDDAAEGRAAFLRKRTPRWVL</sequence>
<evidence type="ECO:0000256" key="1">
    <source>
        <dbReference type="ARBA" id="ARBA00005254"/>
    </source>
</evidence>
<dbReference type="InterPro" id="IPR001753">
    <property type="entry name" value="Enoyl-CoA_hydra/iso"/>
</dbReference>
<dbReference type="InterPro" id="IPR029045">
    <property type="entry name" value="ClpP/crotonase-like_dom_sf"/>
</dbReference>
<comment type="similarity">
    <text evidence="1">Belongs to the enoyl-CoA hydratase/isomerase family.</text>
</comment>
<dbReference type="SUPFAM" id="SSF52096">
    <property type="entry name" value="ClpP/crotonase"/>
    <property type="match status" value="1"/>
</dbReference>
<keyword evidence="4" id="KW-1185">Reference proteome</keyword>
<dbReference type="InterPro" id="IPR051683">
    <property type="entry name" value="Enoyl-CoA_Hydratase/Isomerase"/>
</dbReference>
<dbReference type="PANTHER" id="PTHR42964:SF1">
    <property type="entry name" value="POLYKETIDE BIOSYNTHESIS ENOYL-COA HYDRATASE PKSH-RELATED"/>
    <property type="match status" value="1"/>
</dbReference>
<organism evidence="3 4">
    <name type="scientific">Streptomonospora mangrovi</name>
    <dbReference type="NCBI Taxonomy" id="2883123"/>
    <lineage>
        <taxon>Bacteria</taxon>
        <taxon>Bacillati</taxon>
        <taxon>Actinomycetota</taxon>
        <taxon>Actinomycetes</taxon>
        <taxon>Streptosporangiales</taxon>
        <taxon>Nocardiopsidaceae</taxon>
        <taxon>Streptomonospora</taxon>
    </lineage>
</organism>
<dbReference type="InterPro" id="IPR014748">
    <property type="entry name" value="Enoyl-CoA_hydra_C"/>
</dbReference>
<evidence type="ECO:0000313" key="4">
    <source>
        <dbReference type="Proteomes" id="UP001140076"/>
    </source>
</evidence>
<evidence type="ECO:0000256" key="2">
    <source>
        <dbReference type="SAM" id="MobiDB-lite"/>
    </source>
</evidence>
<proteinExistence type="inferred from homology"/>
<dbReference type="Proteomes" id="UP001140076">
    <property type="component" value="Unassembled WGS sequence"/>
</dbReference>
<reference evidence="3" key="1">
    <citation type="submission" date="2021-10" db="EMBL/GenBank/DDBJ databases">
        <title>Streptomonospora sp. nov., isolated from mangrove soil.</title>
        <authorList>
            <person name="Chen X."/>
            <person name="Ge X."/>
            <person name="Liu W."/>
        </authorList>
    </citation>
    <scope>NUCLEOTIDE SEQUENCE</scope>
    <source>
        <strain evidence="3">S1-112</strain>
    </source>
</reference>
<comment type="caution">
    <text evidence="3">The sequence shown here is derived from an EMBL/GenBank/DDBJ whole genome shotgun (WGS) entry which is preliminary data.</text>
</comment>
<dbReference type="CDD" id="cd06558">
    <property type="entry name" value="crotonase-like"/>
    <property type="match status" value="1"/>
</dbReference>
<feature type="region of interest" description="Disordered" evidence="2">
    <location>
        <begin position="1"/>
        <end position="37"/>
    </location>
</feature>
<dbReference type="PANTHER" id="PTHR42964">
    <property type="entry name" value="ENOYL-COA HYDRATASE"/>
    <property type="match status" value="1"/>
</dbReference>
<dbReference type="AlphaFoldDB" id="A0A9X3NQF8"/>
<gene>
    <name evidence="3" type="ORF">LG943_17495</name>
</gene>
<accession>A0A9X3NQF8</accession>
<name>A0A9X3NQF8_9ACTN</name>
<dbReference type="Gene3D" id="3.90.226.10">
    <property type="entry name" value="2-enoyl-CoA Hydratase, Chain A, domain 1"/>
    <property type="match status" value="1"/>
</dbReference>
<protein>
    <submittedName>
        <fullName evidence="3">Enoyl-CoA hydratase/isomerase family protein</fullName>
    </submittedName>
</protein>
<dbReference type="EMBL" id="JAJAQC010000030">
    <property type="protein sequence ID" value="MDA0566094.1"/>
    <property type="molecule type" value="Genomic_DNA"/>
</dbReference>
<dbReference type="RefSeq" id="WP_270073355.1">
    <property type="nucleotide sequence ID" value="NZ_JAJAQC010000030.1"/>
</dbReference>